<dbReference type="EMBL" id="AVQI01000080">
    <property type="protein sequence ID" value="ERJ98522.1"/>
    <property type="molecule type" value="Genomic_DNA"/>
</dbReference>
<evidence type="ECO:0000313" key="14">
    <source>
        <dbReference type="Proteomes" id="UP000016646"/>
    </source>
</evidence>
<evidence type="ECO:0000256" key="6">
    <source>
        <dbReference type="ARBA" id="ARBA00022989"/>
    </source>
</evidence>
<keyword evidence="8 9" id="KW-0012">Acyltransferase</keyword>
<reference evidence="13 14" key="1">
    <citation type="submission" date="2013-08" db="EMBL/GenBank/DDBJ databases">
        <authorList>
            <person name="Durkin A.S."/>
            <person name="Haft D.R."/>
            <person name="McCorrison J."/>
            <person name="Torralba M."/>
            <person name="Gillis M."/>
            <person name="Haft D.H."/>
            <person name="Methe B."/>
            <person name="Sutton G."/>
            <person name="Nelson K.E."/>
        </authorList>
    </citation>
    <scope>NUCLEOTIDE SEQUENCE [LARGE SCALE GENOMIC DNA]</scope>
    <source>
        <strain evidence="12 14">ATCC 35536</strain>
        <strain evidence="11 13">VPI DR56BR1116</strain>
    </source>
</reference>
<dbReference type="eggNOG" id="COG0815">
    <property type="taxonomic scope" value="Bacteria"/>
</dbReference>
<dbReference type="GO" id="GO:0016410">
    <property type="term" value="F:N-acyltransferase activity"/>
    <property type="evidence" value="ECO:0007669"/>
    <property type="project" value="UniProtKB-UniRule"/>
</dbReference>
<feature type="transmembrane region" description="Helical" evidence="9">
    <location>
        <begin position="163"/>
        <end position="184"/>
    </location>
</feature>
<dbReference type="GO" id="GO:0042158">
    <property type="term" value="P:lipoprotein biosynthetic process"/>
    <property type="evidence" value="ECO:0007669"/>
    <property type="project" value="UniProtKB-UniRule"/>
</dbReference>
<dbReference type="InterPro" id="IPR036526">
    <property type="entry name" value="C-N_Hydrolase_sf"/>
</dbReference>
<dbReference type="EC" id="2.3.1.269" evidence="9"/>
<keyword evidence="4 9" id="KW-0808">Transferase</keyword>
<feature type="transmembrane region" description="Helical" evidence="9">
    <location>
        <begin position="35"/>
        <end position="55"/>
    </location>
</feature>
<dbReference type="UniPathway" id="UPA00666"/>
<comment type="subcellular location">
    <subcellularLocation>
        <location evidence="1 9">Cell membrane</location>
        <topology evidence="1 9">Multi-pass membrane protein</topology>
    </subcellularLocation>
</comment>
<evidence type="ECO:0000256" key="5">
    <source>
        <dbReference type="ARBA" id="ARBA00022692"/>
    </source>
</evidence>
<dbReference type="GO" id="GO:0005886">
    <property type="term" value="C:plasma membrane"/>
    <property type="evidence" value="ECO:0007669"/>
    <property type="project" value="UniProtKB-SubCell"/>
</dbReference>
<dbReference type="CDD" id="cd07571">
    <property type="entry name" value="ALP_N-acyl_transferase"/>
    <property type="match status" value="1"/>
</dbReference>
<evidence type="ECO:0000313" key="12">
    <source>
        <dbReference type="EMBL" id="ERJ98522.1"/>
    </source>
</evidence>
<dbReference type="HAMAP" id="MF_01148">
    <property type="entry name" value="Lnt"/>
    <property type="match status" value="1"/>
</dbReference>
<dbReference type="InterPro" id="IPR045378">
    <property type="entry name" value="LNT_N"/>
</dbReference>
<dbReference type="Pfam" id="PF20154">
    <property type="entry name" value="LNT_N"/>
    <property type="match status" value="1"/>
</dbReference>
<evidence type="ECO:0000256" key="3">
    <source>
        <dbReference type="ARBA" id="ARBA00022475"/>
    </source>
</evidence>
<dbReference type="PANTHER" id="PTHR38686:SF1">
    <property type="entry name" value="APOLIPOPROTEIN N-ACYLTRANSFERASE"/>
    <property type="match status" value="1"/>
</dbReference>
<keyword evidence="14" id="KW-1185">Reference proteome</keyword>
<comment type="pathway">
    <text evidence="9">Protein modification; lipoprotein biosynthesis (N-acyl transfer).</text>
</comment>
<dbReference type="PATRIC" id="fig|1125725.3.peg.2219"/>
<keyword evidence="7 9" id="KW-0472">Membrane</keyword>
<evidence type="ECO:0000313" key="13">
    <source>
        <dbReference type="Proteomes" id="UP000016412"/>
    </source>
</evidence>
<evidence type="ECO:0000256" key="8">
    <source>
        <dbReference type="ARBA" id="ARBA00023315"/>
    </source>
</evidence>
<proteinExistence type="inferred from homology"/>
<dbReference type="Proteomes" id="UP000016412">
    <property type="component" value="Unassembled WGS sequence"/>
</dbReference>
<dbReference type="OrthoDB" id="9811121at2"/>
<dbReference type="Gene3D" id="3.60.110.10">
    <property type="entry name" value="Carbon-nitrogen hydrolase"/>
    <property type="match status" value="1"/>
</dbReference>
<dbReference type="Pfam" id="PF00795">
    <property type="entry name" value="CN_hydrolase"/>
    <property type="match status" value="1"/>
</dbReference>
<feature type="domain" description="CN hydrolase" evidence="10">
    <location>
        <begin position="233"/>
        <end position="498"/>
    </location>
</feature>
<evidence type="ECO:0000256" key="2">
    <source>
        <dbReference type="ARBA" id="ARBA00010065"/>
    </source>
</evidence>
<feature type="transmembrane region" description="Helical" evidence="9">
    <location>
        <begin position="12"/>
        <end position="29"/>
    </location>
</feature>
<dbReference type="EMBL" id="AUZJ01000057">
    <property type="protein sequence ID" value="ERF59824.1"/>
    <property type="molecule type" value="Genomic_DNA"/>
</dbReference>
<dbReference type="InterPro" id="IPR003010">
    <property type="entry name" value="C-N_Hydrolase"/>
</dbReference>
<dbReference type="RefSeq" id="WP_021331222.1">
    <property type="nucleotide sequence ID" value="NZ_AUZJ01000057.1"/>
</dbReference>
<feature type="transmembrane region" description="Helical" evidence="9">
    <location>
        <begin position="62"/>
        <end position="83"/>
    </location>
</feature>
<evidence type="ECO:0000259" key="10">
    <source>
        <dbReference type="PROSITE" id="PS50263"/>
    </source>
</evidence>
<name>U2L1X4_TRESO</name>
<organism evidence="11 13">
    <name type="scientific">Treponema socranskii subsp. socranskii VPI DR56BR1116 = ATCC 35536</name>
    <dbReference type="NCBI Taxonomy" id="1125725"/>
    <lineage>
        <taxon>Bacteria</taxon>
        <taxon>Pseudomonadati</taxon>
        <taxon>Spirochaetota</taxon>
        <taxon>Spirochaetia</taxon>
        <taxon>Spirochaetales</taxon>
        <taxon>Treponemataceae</taxon>
        <taxon>Treponema</taxon>
    </lineage>
</organism>
<keyword evidence="11" id="KW-0449">Lipoprotein</keyword>
<keyword evidence="5 9" id="KW-0812">Transmembrane</keyword>
<gene>
    <name evidence="11" type="primary">lnt_1</name>
    <name evidence="9" type="synonym">lnt</name>
    <name evidence="12" type="ORF">HMPREF0860_0240</name>
    <name evidence="11" type="ORF">HMPREF1325_0250</name>
</gene>
<feature type="transmembrane region" description="Helical" evidence="9">
    <location>
        <begin position="514"/>
        <end position="534"/>
    </location>
</feature>
<evidence type="ECO:0000256" key="9">
    <source>
        <dbReference type="HAMAP-Rule" id="MF_01148"/>
    </source>
</evidence>
<sequence>MTLTENRSAPNRFFINALLALAGAVLFALANPGFIFSKGVPLAAWVMYFPAFMLVRRSSFKTVWLWGGVYGALSYCLYVSWLITFHVVAAAAISVEYFISYALLFLCLKIADRFCGRHAWIAEWLILCSHEYLKTTGFAGFSYGVAGYTQWQNLVLIQSASLFGVWALTFLIDFTSAWLYAVYIGAETKDIAGFRASAKRRVCGIGLWAFALVAFAAYGGALLSQKNKNGTYIKVCAVQHNTDPWQGDIVSYERDVKTLMTLTERALSEDPDIALVVWPETAVVPSILTHYTKRLDRRRFDLINSVLHFIDGKKAVFVVGNFHSVDTGGTRTDDYNSAFVFTPGKNVVPPEPEIYRKIHLVPFTETVPFAKRLPRLYDALEKADTHLWAKGRERTVFHAAGISFSVPICFEDTFGDDCRRFVANGARALINMSNDAWSKSLSCQNQHLAMAVFRCAENRVPAVRSTASGQTCIVDRTGKILCEAEPFTETYLTGMMPAADDSAGKTLYNKIGDALAIFFVAAALLMCTVCIILNGKRSRI</sequence>
<comment type="catalytic activity">
    <reaction evidence="9">
        <text>N-terminal S-1,2-diacyl-sn-glyceryl-L-cysteinyl-[lipoprotein] + a glycerophospholipid = N-acyl-S-1,2-diacyl-sn-glyceryl-L-cysteinyl-[lipoprotein] + a 2-acyl-sn-glycero-3-phospholipid + H(+)</text>
        <dbReference type="Rhea" id="RHEA:48228"/>
        <dbReference type="Rhea" id="RHEA-COMP:14681"/>
        <dbReference type="Rhea" id="RHEA-COMP:14684"/>
        <dbReference type="ChEBI" id="CHEBI:15378"/>
        <dbReference type="ChEBI" id="CHEBI:136912"/>
        <dbReference type="ChEBI" id="CHEBI:140656"/>
        <dbReference type="ChEBI" id="CHEBI:140657"/>
        <dbReference type="ChEBI" id="CHEBI:140660"/>
        <dbReference type="EC" id="2.3.1.269"/>
    </reaction>
</comment>
<comment type="similarity">
    <text evidence="2 9">Belongs to the CN hydrolase family. Apolipoprotein N-acyltransferase subfamily.</text>
</comment>
<protein>
    <recommendedName>
        <fullName evidence="9">Apolipoprotein N-acyltransferase</fullName>
        <shortName evidence="9">ALP N-acyltransferase</shortName>
        <ecNumber evidence="9">2.3.1.269</ecNumber>
    </recommendedName>
</protein>
<keyword evidence="6 9" id="KW-1133">Transmembrane helix</keyword>
<dbReference type="AlphaFoldDB" id="U2L1X4"/>
<accession>U2L1X4</accession>
<evidence type="ECO:0000256" key="4">
    <source>
        <dbReference type="ARBA" id="ARBA00022679"/>
    </source>
</evidence>
<dbReference type="SUPFAM" id="SSF56317">
    <property type="entry name" value="Carbon-nitrogen hydrolase"/>
    <property type="match status" value="1"/>
</dbReference>
<dbReference type="STRING" id="1125725.HMPREF1325_0250"/>
<feature type="transmembrane region" description="Helical" evidence="9">
    <location>
        <begin position="89"/>
        <end position="111"/>
    </location>
</feature>
<dbReference type="NCBIfam" id="TIGR00546">
    <property type="entry name" value="lnt"/>
    <property type="match status" value="1"/>
</dbReference>
<evidence type="ECO:0000313" key="11">
    <source>
        <dbReference type="EMBL" id="ERF59824.1"/>
    </source>
</evidence>
<keyword evidence="3 9" id="KW-1003">Cell membrane</keyword>
<evidence type="ECO:0000256" key="7">
    <source>
        <dbReference type="ARBA" id="ARBA00023136"/>
    </source>
</evidence>
<dbReference type="InterPro" id="IPR004563">
    <property type="entry name" value="Apolipo_AcylTrfase"/>
</dbReference>
<evidence type="ECO:0000256" key="1">
    <source>
        <dbReference type="ARBA" id="ARBA00004651"/>
    </source>
</evidence>
<feature type="transmembrane region" description="Helical" evidence="9">
    <location>
        <begin position="205"/>
        <end position="223"/>
    </location>
</feature>
<dbReference type="PROSITE" id="PS50263">
    <property type="entry name" value="CN_HYDROLASE"/>
    <property type="match status" value="1"/>
</dbReference>
<comment type="caution">
    <text evidence="11">The sequence shown here is derived from an EMBL/GenBank/DDBJ whole genome shotgun (WGS) entry which is preliminary data.</text>
</comment>
<dbReference type="Proteomes" id="UP000016646">
    <property type="component" value="Unassembled WGS sequence"/>
</dbReference>
<dbReference type="PANTHER" id="PTHR38686">
    <property type="entry name" value="APOLIPOPROTEIN N-ACYLTRANSFERASE"/>
    <property type="match status" value="1"/>
</dbReference>
<comment type="function">
    <text evidence="9">Catalyzes the phospholipid dependent N-acylation of the N-terminal cysteine of apolipoprotein, the last step in lipoprotein maturation.</text>
</comment>